<gene>
    <name evidence="3" type="ORF">DW038_08290</name>
</gene>
<name>A0A415I9U3_9FIRM</name>
<sequence>MPMIPIVEKPLPDELLSSWIYRLSKRNGLNCNRFAEAYMHEKVKNTSQLVDIRYGYTSFYKNIYTKQSLKDLYLQTTTYSFESLWMTKGQQARYINNVFRPYDKLNTSVNKLVKKVRICSECFKQDKSAYGTAYLHRAHQLSSVKVCTVHNVKLLEYTNRSFENEVDFLDVCRSIETDVSDESLIKYAMYAGTILESGIESCMETVKNVVHEKMKESSSVLSGIMHWNYKDLVNFDVSKFMAVKLISVKYIHAEGIIPILMYLFPDTNELIDRLRGSEPAIIERTCPVCNETYCTTEYAEHVGFGCPVCEQKLNLQERYASYMNTLLPDYEIEGTFEGLDNKVQFYHNRCGKNIALKPREVIFENKRCNCENIITFEDAKETVESSGEYQLLYYTKTEEPVKIHSIKCGHDFKVSYRKFIKSPYCRECRRLKLIFDKRVEELTNGEYTVSGQYINQETKVLIRHEICKKEQFYLPRHFLSGQRCRCNYENKLDEEWNKMYAILTEYKKEHGNTDVPKRESYKCQSLGRWVQKQRNDYKNGKLNEYRQDKLNELDFTFEPHDAEWNRRFEQYKRYIQQTGTTHISRRADFEGEHLGAWIQTQKHRYKIGKLSKDRENSFLRLDEHFFD</sequence>
<evidence type="ECO:0000313" key="3">
    <source>
        <dbReference type="EMBL" id="RHL04423.1"/>
    </source>
</evidence>
<evidence type="ECO:0008006" key="5">
    <source>
        <dbReference type="Google" id="ProtNLM"/>
    </source>
</evidence>
<feature type="domain" description="Helicase-associated" evidence="1">
    <location>
        <begin position="493"/>
        <end position="555"/>
    </location>
</feature>
<reference evidence="3 4" key="1">
    <citation type="submission" date="2018-08" db="EMBL/GenBank/DDBJ databases">
        <title>A genome reference for cultivated species of the human gut microbiota.</title>
        <authorList>
            <person name="Zou Y."/>
            <person name="Xue W."/>
            <person name="Luo G."/>
        </authorList>
    </citation>
    <scope>NUCLEOTIDE SEQUENCE [LARGE SCALE GENOMIC DNA]</scope>
    <source>
        <strain evidence="3 4">AF39-14AC</strain>
    </source>
</reference>
<dbReference type="InterPro" id="IPR009492">
    <property type="entry name" value="TniQ"/>
</dbReference>
<organism evidence="3 4">
    <name type="scientific">Agathobacter rectalis</name>
    <dbReference type="NCBI Taxonomy" id="39491"/>
    <lineage>
        <taxon>Bacteria</taxon>
        <taxon>Bacillati</taxon>
        <taxon>Bacillota</taxon>
        <taxon>Clostridia</taxon>
        <taxon>Lachnospirales</taxon>
        <taxon>Lachnospiraceae</taxon>
        <taxon>Agathobacter</taxon>
    </lineage>
</organism>
<evidence type="ECO:0000259" key="1">
    <source>
        <dbReference type="Pfam" id="PF03457"/>
    </source>
</evidence>
<dbReference type="PANTHER" id="PTHR33418">
    <property type="entry name" value="HELICASE-ASSOCIATED"/>
    <property type="match status" value="1"/>
</dbReference>
<dbReference type="AlphaFoldDB" id="A0A415I9U3"/>
<feature type="domain" description="TniQ" evidence="2">
    <location>
        <begin position="5"/>
        <end position="154"/>
    </location>
</feature>
<dbReference type="PANTHER" id="PTHR33418:SF1">
    <property type="entry name" value="HELICASE-ASSOCIATED DOMAIN-CONTAINING PROTEIN"/>
    <property type="match status" value="1"/>
</dbReference>
<feature type="domain" description="Helicase-associated" evidence="1">
    <location>
        <begin position="560"/>
        <end position="615"/>
    </location>
</feature>
<dbReference type="Pfam" id="PF03457">
    <property type="entry name" value="HA"/>
    <property type="match status" value="2"/>
</dbReference>
<dbReference type="Proteomes" id="UP000286181">
    <property type="component" value="Unassembled WGS sequence"/>
</dbReference>
<evidence type="ECO:0000259" key="2">
    <source>
        <dbReference type="Pfam" id="PF06527"/>
    </source>
</evidence>
<evidence type="ECO:0000313" key="4">
    <source>
        <dbReference type="Proteomes" id="UP000286181"/>
    </source>
</evidence>
<dbReference type="EMBL" id="QROF01000006">
    <property type="protein sequence ID" value="RHL04423.1"/>
    <property type="molecule type" value="Genomic_DNA"/>
</dbReference>
<dbReference type="Gene3D" id="6.10.140.530">
    <property type="match status" value="2"/>
</dbReference>
<proteinExistence type="predicted"/>
<dbReference type="Pfam" id="PF06527">
    <property type="entry name" value="TniQ"/>
    <property type="match status" value="1"/>
</dbReference>
<accession>A0A415I9U3</accession>
<protein>
    <recommendedName>
        <fullName evidence="5">Helicase</fullName>
    </recommendedName>
</protein>
<comment type="caution">
    <text evidence="3">The sequence shown here is derived from an EMBL/GenBank/DDBJ whole genome shotgun (WGS) entry which is preliminary data.</text>
</comment>
<dbReference type="InterPro" id="IPR005114">
    <property type="entry name" value="Helicase_assoc"/>
</dbReference>